<name>A0A926IU61_9FIRM</name>
<dbReference type="GO" id="GO:0016020">
    <property type="term" value="C:membrane"/>
    <property type="evidence" value="ECO:0007669"/>
    <property type="project" value="UniProtKB-SubCell"/>
</dbReference>
<evidence type="ECO:0000256" key="2">
    <source>
        <dbReference type="ARBA" id="ARBA00022692"/>
    </source>
</evidence>
<keyword evidence="7" id="KW-1185">Reference proteome</keyword>
<evidence type="ECO:0000313" key="7">
    <source>
        <dbReference type="Proteomes" id="UP000647416"/>
    </source>
</evidence>
<feature type="transmembrane region" description="Helical" evidence="5">
    <location>
        <begin position="5"/>
        <end position="21"/>
    </location>
</feature>
<evidence type="ECO:0000256" key="5">
    <source>
        <dbReference type="SAM" id="Phobius"/>
    </source>
</evidence>
<proteinExistence type="predicted"/>
<protein>
    <submittedName>
        <fullName evidence="6">Phage holin family protein</fullName>
    </submittedName>
</protein>
<evidence type="ECO:0000256" key="4">
    <source>
        <dbReference type="ARBA" id="ARBA00023136"/>
    </source>
</evidence>
<gene>
    <name evidence="6" type="ORF">H8706_10550</name>
</gene>
<sequence length="144" mass="15552">MKVYFNLFVSIMGGIAAYFLGGLTMAIQALLIFMTVDYITGFMVAFVFQKSPKSDSGGYNSKAGFRGLCKKVAILLLVGAAHRLDLVVGVDFIRDSVICGYCANELISIIENLGLMDVYIPPVIKKGIDILQKKSNGDDGAAQE</sequence>
<evidence type="ECO:0000256" key="1">
    <source>
        <dbReference type="ARBA" id="ARBA00004141"/>
    </source>
</evidence>
<evidence type="ECO:0000256" key="3">
    <source>
        <dbReference type="ARBA" id="ARBA00022989"/>
    </source>
</evidence>
<dbReference type="Pfam" id="PF05105">
    <property type="entry name" value="Phage_holin_4_1"/>
    <property type="match status" value="1"/>
</dbReference>
<keyword evidence="4 5" id="KW-0472">Membrane</keyword>
<dbReference type="AlphaFoldDB" id="A0A926IU61"/>
<accession>A0A926IU61</accession>
<dbReference type="EMBL" id="JACRTE010000020">
    <property type="protein sequence ID" value="MBC8597300.1"/>
    <property type="molecule type" value="Genomic_DNA"/>
</dbReference>
<evidence type="ECO:0000313" key="6">
    <source>
        <dbReference type="EMBL" id="MBC8597300.1"/>
    </source>
</evidence>
<dbReference type="Proteomes" id="UP000647416">
    <property type="component" value="Unassembled WGS sequence"/>
</dbReference>
<keyword evidence="3 5" id="KW-1133">Transmembrane helix</keyword>
<feature type="transmembrane region" description="Helical" evidence="5">
    <location>
        <begin position="27"/>
        <end position="48"/>
    </location>
</feature>
<dbReference type="NCBIfam" id="TIGR01593">
    <property type="entry name" value="holin_tox_secr"/>
    <property type="match status" value="1"/>
</dbReference>
<reference evidence="6" key="1">
    <citation type="submission" date="2020-08" db="EMBL/GenBank/DDBJ databases">
        <title>Genome public.</title>
        <authorList>
            <person name="Liu C."/>
            <person name="Sun Q."/>
        </authorList>
    </citation>
    <scope>NUCLEOTIDE SEQUENCE</scope>
    <source>
        <strain evidence="6">NSJ-50</strain>
    </source>
</reference>
<keyword evidence="2 5" id="KW-0812">Transmembrane</keyword>
<dbReference type="InterPro" id="IPR006480">
    <property type="entry name" value="Phage_holin_4_1"/>
</dbReference>
<organism evidence="6 7">
    <name type="scientific">Qingrenia yutianensis</name>
    <dbReference type="NCBI Taxonomy" id="2763676"/>
    <lineage>
        <taxon>Bacteria</taxon>
        <taxon>Bacillati</taxon>
        <taxon>Bacillota</taxon>
        <taxon>Clostridia</taxon>
        <taxon>Eubacteriales</taxon>
        <taxon>Oscillospiraceae</taxon>
        <taxon>Qingrenia</taxon>
    </lineage>
</organism>
<comment type="subcellular location">
    <subcellularLocation>
        <location evidence="1">Membrane</location>
        <topology evidence="1">Multi-pass membrane protein</topology>
    </subcellularLocation>
</comment>
<dbReference type="RefSeq" id="WP_262432611.1">
    <property type="nucleotide sequence ID" value="NZ_JACRTE010000020.1"/>
</dbReference>
<comment type="caution">
    <text evidence="6">The sequence shown here is derived from an EMBL/GenBank/DDBJ whole genome shotgun (WGS) entry which is preliminary data.</text>
</comment>